<dbReference type="CDD" id="cd03228">
    <property type="entry name" value="ABCC_MRP_Like"/>
    <property type="match status" value="1"/>
</dbReference>
<evidence type="ECO:0000256" key="6">
    <source>
        <dbReference type="ARBA" id="ARBA00023136"/>
    </source>
</evidence>
<gene>
    <name evidence="10" type="ORF">JOC58_002752</name>
</gene>
<dbReference type="PROSITE" id="PS50929">
    <property type="entry name" value="ABC_TM1F"/>
    <property type="match status" value="1"/>
</dbReference>
<dbReference type="InterPro" id="IPR017871">
    <property type="entry name" value="ABC_transporter-like_CS"/>
</dbReference>
<feature type="transmembrane region" description="Helical" evidence="7">
    <location>
        <begin position="67"/>
        <end position="89"/>
    </location>
</feature>
<dbReference type="PROSITE" id="PS50893">
    <property type="entry name" value="ABC_TRANSPORTER_2"/>
    <property type="match status" value="1"/>
</dbReference>
<dbReference type="InterPro" id="IPR003439">
    <property type="entry name" value="ABC_transporter-like_ATP-bd"/>
</dbReference>
<evidence type="ECO:0000256" key="1">
    <source>
        <dbReference type="ARBA" id="ARBA00004651"/>
    </source>
</evidence>
<evidence type="ECO:0000259" key="8">
    <source>
        <dbReference type="PROSITE" id="PS50893"/>
    </source>
</evidence>
<feature type="transmembrane region" description="Helical" evidence="7">
    <location>
        <begin position="263"/>
        <end position="286"/>
    </location>
</feature>
<evidence type="ECO:0000313" key="11">
    <source>
        <dbReference type="Proteomes" id="UP001185028"/>
    </source>
</evidence>
<dbReference type="InterPro" id="IPR036640">
    <property type="entry name" value="ABC1_TM_sf"/>
</dbReference>
<evidence type="ECO:0000256" key="2">
    <source>
        <dbReference type="ARBA" id="ARBA00022692"/>
    </source>
</evidence>
<keyword evidence="6 7" id="KW-0472">Membrane</keyword>
<dbReference type="Pfam" id="PF00005">
    <property type="entry name" value="ABC_tran"/>
    <property type="match status" value="1"/>
</dbReference>
<dbReference type="PANTHER" id="PTHR24221">
    <property type="entry name" value="ATP-BINDING CASSETTE SUB-FAMILY B"/>
    <property type="match status" value="1"/>
</dbReference>
<dbReference type="PANTHER" id="PTHR24221:SF646">
    <property type="entry name" value="HAEMOLYSIN SECRETION ATP-BINDING PROTEIN"/>
    <property type="match status" value="1"/>
</dbReference>
<dbReference type="Gene3D" id="3.40.50.300">
    <property type="entry name" value="P-loop containing nucleotide triphosphate hydrolases"/>
    <property type="match status" value="1"/>
</dbReference>
<evidence type="ECO:0000256" key="3">
    <source>
        <dbReference type="ARBA" id="ARBA00022741"/>
    </source>
</evidence>
<dbReference type="InterPro" id="IPR003593">
    <property type="entry name" value="AAA+_ATPase"/>
</dbReference>
<dbReference type="Proteomes" id="UP001185028">
    <property type="component" value="Unassembled WGS sequence"/>
</dbReference>
<evidence type="ECO:0000256" key="4">
    <source>
        <dbReference type="ARBA" id="ARBA00022840"/>
    </source>
</evidence>
<sequence length="612" mass="71231">MEVKETFRLRDLLFTLRQLPRTLQLVFRLEGRLFTVIAVLSLITGLAPIATLYISQELINSLVHIQAGIQPILWLFGTYIVVTLLSELISQTMDYYNTRFQFSMNYKLNYMIMEKSGRLALEDFENPEVYDRLERITREISYKPFQIFQSFIAMATAAVTLVSAIIFLMTWNWFIAVLLLLVPILSLFYFLRIGQQEFFIQWKRTGEERRAWYLNYILTHDFSFKEVKLYGLKGYILEHYLRIKRKFLQQDTTVLRRKTAFNFIYEIIVQIVGAAVILLAILSAYAGRIMVGNVLSCIRSVGMVQSNSQAIINQIYAIYNSNLYMNQLFEFLEYREEVIPEHLQAGDYTETIREINIEHVSFAYPGSEQRSLENISLTFRAGERVAIVGPNGSGKSTLIKLLSGLYRLQHGSIRINGQSMEQIHPADYSNQLAVLFQDYMKYEMTLQENIGFGQVERMQDTERMKATLERMQAHFVREQGDYNLDMQLGLWFDEGRQLSGGQWQKIALARTYFRDASVYILDEPSAALDPIAEKETFDTFFRLSRQKIGIFISHRLVAAQQANRIIVMDQGQIVGEGVHEQLLRDCPVYRQMYESENYEIDMGGEAEWKQVQ</sequence>
<feature type="domain" description="ABC transmembrane type-1" evidence="9">
    <location>
        <begin position="36"/>
        <end position="320"/>
    </location>
</feature>
<comment type="subcellular location">
    <subcellularLocation>
        <location evidence="1">Cell membrane</location>
        <topology evidence="1">Multi-pass membrane protein</topology>
    </subcellularLocation>
</comment>
<dbReference type="InterPro" id="IPR011527">
    <property type="entry name" value="ABC1_TM_dom"/>
</dbReference>
<evidence type="ECO:0000259" key="9">
    <source>
        <dbReference type="PROSITE" id="PS50929"/>
    </source>
</evidence>
<proteinExistence type="predicted"/>
<keyword evidence="11" id="KW-1185">Reference proteome</keyword>
<accession>A0ABU1J017</accession>
<feature type="domain" description="ABC transporter" evidence="8">
    <location>
        <begin position="355"/>
        <end position="595"/>
    </location>
</feature>
<keyword evidence="4 10" id="KW-0067">ATP-binding</keyword>
<dbReference type="Gene3D" id="1.20.1560.10">
    <property type="entry name" value="ABC transporter type 1, transmembrane domain"/>
    <property type="match status" value="1"/>
</dbReference>
<keyword evidence="5 7" id="KW-1133">Transmembrane helix</keyword>
<dbReference type="SMART" id="SM00382">
    <property type="entry name" value="AAA"/>
    <property type="match status" value="1"/>
</dbReference>
<dbReference type="InterPro" id="IPR039421">
    <property type="entry name" value="Type_1_exporter"/>
</dbReference>
<comment type="caution">
    <text evidence="10">The sequence shown here is derived from an EMBL/GenBank/DDBJ whole genome shotgun (WGS) entry which is preliminary data.</text>
</comment>
<dbReference type="GO" id="GO:0005524">
    <property type="term" value="F:ATP binding"/>
    <property type="evidence" value="ECO:0007669"/>
    <property type="project" value="UniProtKB-KW"/>
</dbReference>
<dbReference type="EMBL" id="JAVDQH010000010">
    <property type="protein sequence ID" value="MDR6244855.1"/>
    <property type="molecule type" value="Genomic_DNA"/>
</dbReference>
<reference evidence="10 11" key="1">
    <citation type="submission" date="2023-07" db="EMBL/GenBank/DDBJ databases">
        <title>Genomic Encyclopedia of Type Strains, Phase IV (KMG-IV): sequencing the most valuable type-strain genomes for metagenomic binning, comparative biology and taxonomic classification.</title>
        <authorList>
            <person name="Goeker M."/>
        </authorList>
    </citation>
    <scope>NUCLEOTIDE SEQUENCE [LARGE SCALE GENOMIC DNA]</scope>
    <source>
        <strain evidence="10 11">DSM 22170</strain>
    </source>
</reference>
<evidence type="ECO:0000256" key="5">
    <source>
        <dbReference type="ARBA" id="ARBA00022989"/>
    </source>
</evidence>
<protein>
    <submittedName>
        <fullName evidence="10">ATP-binding cassette subfamily C protein</fullName>
    </submittedName>
</protein>
<name>A0ABU1J017_9BACL</name>
<feature type="transmembrane region" description="Helical" evidence="7">
    <location>
        <begin position="173"/>
        <end position="191"/>
    </location>
</feature>
<dbReference type="SUPFAM" id="SSF90123">
    <property type="entry name" value="ABC transporter transmembrane region"/>
    <property type="match status" value="1"/>
</dbReference>
<keyword evidence="2 7" id="KW-0812">Transmembrane</keyword>
<keyword evidence="3" id="KW-0547">Nucleotide-binding</keyword>
<feature type="transmembrane region" description="Helical" evidence="7">
    <location>
        <begin position="145"/>
        <end position="167"/>
    </location>
</feature>
<evidence type="ECO:0000256" key="7">
    <source>
        <dbReference type="SAM" id="Phobius"/>
    </source>
</evidence>
<dbReference type="SUPFAM" id="SSF52540">
    <property type="entry name" value="P-loop containing nucleoside triphosphate hydrolases"/>
    <property type="match status" value="1"/>
</dbReference>
<dbReference type="InterPro" id="IPR027417">
    <property type="entry name" value="P-loop_NTPase"/>
</dbReference>
<evidence type="ECO:0000313" key="10">
    <source>
        <dbReference type="EMBL" id="MDR6244855.1"/>
    </source>
</evidence>
<organism evidence="10 11">
    <name type="scientific">Paenibacillus hunanensis</name>
    <dbReference type="NCBI Taxonomy" id="539262"/>
    <lineage>
        <taxon>Bacteria</taxon>
        <taxon>Bacillati</taxon>
        <taxon>Bacillota</taxon>
        <taxon>Bacilli</taxon>
        <taxon>Bacillales</taxon>
        <taxon>Paenibacillaceae</taxon>
        <taxon>Paenibacillus</taxon>
    </lineage>
</organism>
<dbReference type="RefSeq" id="WP_188774483.1">
    <property type="nucleotide sequence ID" value="NZ_BMMB01000002.1"/>
</dbReference>
<feature type="transmembrane region" description="Helical" evidence="7">
    <location>
        <begin position="33"/>
        <end position="55"/>
    </location>
</feature>
<dbReference type="PROSITE" id="PS00211">
    <property type="entry name" value="ABC_TRANSPORTER_1"/>
    <property type="match status" value="1"/>
</dbReference>